<sequence>MSLPGCYFDLGLANLRRQYGNHIMPGVPVCHLAIRNRKFHTIASNYVRRSGRQWNGIYTRCLLNENRNEVFSPAAGCYQINVLKYIGVFPKIAGWPGITTQECYLIDGCPIDGGCYHPGDLSRVQVRSGEDATRRNVQTGYNYYGQPMCMNYNPTTPQQYLTGYHQCRQAGCVVDPSISNQLIRQQFYQLATTLPLLHQRPFWNGVLNNQ</sequence>
<organism evidence="1 2">
    <name type="scientific">Ciona savignyi</name>
    <name type="common">Pacific transparent sea squirt</name>
    <dbReference type="NCBI Taxonomy" id="51511"/>
    <lineage>
        <taxon>Eukaryota</taxon>
        <taxon>Metazoa</taxon>
        <taxon>Chordata</taxon>
        <taxon>Tunicata</taxon>
        <taxon>Ascidiacea</taxon>
        <taxon>Phlebobranchia</taxon>
        <taxon>Cionidae</taxon>
        <taxon>Ciona</taxon>
    </lineage>
</organism>
<protein>
    <submittedName>
        <fullName evidence="1">Uncharacterized protein</fullName>
    </submittedName>
</protein>
<evidence type="ECO:0000313" key="2">
    <source>
        <dbReference type="Proteomes" id="UP000007875"/>
    </source>
</evidence>
<dbReference type="AlphaFoldDB" id="H2Z7J6"/>
<evidence type="ECO:0000313" key="1">
    <source>
        <dbReference type="Ensembl" id="ENSCSAVP00000013558.1"/>
    </source>
</evidence>
<dbReference type="Proteomes" id="UP000007875">
    <property type="component" value="Unassembled WGS sequence"/>
</dbReference>
<reference evidence="1" key="2">
    <citation type="submission" date="2025-08" db="UniProtKB">
        <authorList>
            <consortium name="Ensembl"/>
        </authorList>
    </citation>
    <scope>IDENTIFICATION</scope>
</reference>
<accession>H2Z7J6</accession>
<keyword evidence="2" id="KW-1185">Reference proteome</keyword>
<dbReference type="HOGENOM" id="CLU_1543503_0_0_1"/>
<reference evidence="1" key="3">
    <citation type="submission" date="2025-09" db="UniProtKB">
        <authorList>
            <consortium name="Ensembl"/>
        </authorList>
    </citation>
    <scope>IDENTIFICATION</scope>
</reference>
<dbReference type="GeneTree" id="ENSGT00940000169046"/>
<dbReference type="Ensembl" id="ENSCSAVT00000013714.1">
    <property type="protein sequence ID" value="ENSCSAVP00000013558.1"/>
    <property type="gene ID" value="ENSCSAVG00000007942.1"/>
</dbReference>
<name>H2Z7J6_CIOSA</name>
<reference evidence="2" key="1">
    <citation type="submission" date="2003-08" db="EMBL/GenBank/DDBJ databases">
        <authorList>
            <person name="Birren B."/>
            <person name="Nusbaum C."/>
            <person name="Abebe A."/>
            <person name="Abouelleil A."/>
            <person name="Adekoya E."/>
            <person name="Ait-zahra M."/>
            <person name="Allen N."/>
            <person name="Allen T."/>
            <person name="An P."/>
            <person name="Anderson M."/>
            <person name="Anderson S."/>
            <person name="Arachchi H."/>
            <person name="Armbruster J."/>
            <person name="Bachantsang P."/>
            <person name="Baldwin J."/>
            <person name="Barry A."/>
            <person name="Bayul T."/>
            <person name="Blitshsteyn B."/>
            <person name="Bloom T."/>
            <person name="Blye J."/>
            <person name="Boguslavskiy L."/>
            <person name="Borowsky M."/>
            <person name="Boukhgalter B."/>
            <person name="Brunache A."/>
            <person name="Butler J."/>
            <person name="Calixte N."/>
            <person name="Calvo S."/>
            <person name="Camarata J."/>
            <person name="Campo K."/>
            <person name="Chang J."/>
            <person name="Cheshatsang Y."/>
            <person name="Citroen M."/>
            <person name="Collymore A."/>
            <person name="Considine T."/>
            <person name="Cook A."/>
            <person name="Cooke P."/>
            <person name="Corum B."/>
            <person name="Cuomo C."/>
            <person name="David R."/>
            <person name="Dawoe T."/>
            <person name="Degray S."/>
            <person name="Dodge S."/>
            <person name="Dooley K."/>
            <person name="Dorje P."/>
            <person name="Dorjee K."/>
            <person name="Dorris L."/>
            <person name="Duffey N."/>
            <person name="Dupes A."/>
            <person name="Elkins T."/>
            <person name="Engels R."/>
            <person name="Erickson J."/>
            <person name="Farina A."/>
            <person name="Faro S."/>
            <person name="Ferreira P."/>
            <person name="Fischer H."/>
            <person name="Fitzgerald M."/>
            <person name="Foley K."/>
            <person name="Gage D."/>
            <person name="Galagan J."/>
            <person name="Gearin G."/>
            <person name="Gnerre S."/>
            <person name="Gnirke A."/>
            <person name="Goyette A."/>
            <person name="Graham J."/>
            <person name="Grandbois E."/>
            <person name="Gyaltsen K."/>
            <person name="Hafez N."/>
            <person name="Hagopian D."/>
            <person name="Hagos B."/>
            <person name="Hall J."/>
            <person name="Hatcher B."/>
            <person name="Heller A."/>
            <person name="Higgins H."/>
            <person name="Honan T."/>
            <person name="Horn A."/>
            <person name="Houde N."/>
            <person name="Hughes L."/>
            <person name="Hulme W."/>
            <person name="Husby E."/>
            <person name="Iliev I."/>
            <person name="Jaffe D."/>
            <person name="Jones C."/>
            <person name="Kamal M."/>
            <person name="Kamat A."/>
            <person name="Kamvysselis M."/>
            <person name="Karlsson E."/>
            <person name="Kells C."/>
            <person name="Kieu A."/>
            <person name="Kisner P."/>
            <person name="Kodira C."/>
            <person name="Kulbokas E."/>
            <person name="Labutti K."/>
            <person name="Lama D."/>
            <person name="Landers T."/>
            <person name="Leger J."/>
            <person name="Levine S."/>
            <person name="Lewis D."/>
            <person name="Lewis T."/>
            <person name="Lindblad-toh K."/>
            <person name="Liu X."/>
            <person name="Lokyitsang T."/>
            <person name="Lokyitsang Y."/>
            <person name="Lucien O."/>
            <person name="Lui A."/>
            <person name="Ma L.J."/>
            <person name="Mabbitt R."/>
            <person name="Macdonald J."/>
            <person name="Maclean C."/>
            <person name="Major J."/>
            <person name="Manning J."/>
            <person name="Marabella R."/>
            <person name="Maru K."/>
            <person name="Matthews C."/>
            <person name="Mauceli E."/>
            <person name="Mccarthy M."/>
            <person name="Mcdonough S."/>
            <person name="Mcghee T."/>
            <person name="Meldrim J."/>
            <person name="Meneus L."/>
            <person name="Mesirov J."/>
            <person name="Mihalev A."/>
            <person name="Mihova T."/>
            <person name="Mikkelsen T."/>
            <person name="Mlenga V."/>
            <person name="Moru K."/>
            <person name="Mozes J."/>
            <person name="Mulrain L."/>
            <person name="Munson G."/>
            <person name="Naylor J."/>
            <person name="Newes C."/>
            <person name="Nguyen C."/>
            <person name="Nguyen N."/>
            <person name="Nguyen T."/>
            <person name="Nicol R."/>
            <person name="Nielsen C."/>
            <person name="Nizzari M."/>
            <person name="Norbu C."/>
            <person name="Norbu N."/>
            <person name="O'donnell P."/>
            <person name="Okoawo O."/>
            <person name="O'leary S."/>
            <person name="Omotosho B."/>
            <person name="O'neill K."/>
            <person name="Osman S."/>
            <person name="Parker S."/>
            <person name="Perrin D."/>
            <person name="Phunkhang P."/>
            <person name="Piqani B."/>
            <person name="Purcell S."/>
            <person name="Rachupka T."/>
            <person name="Ramasamy U."/>
            <person name="Rameau R."/>
            <person name="Ray V."/>
            <person name="Raymond C."/>
            <person name="Retta R."/>
            <person name="Richardson S."/>
            <person name="Rise C."/>
            <person name="Rodriguez J."/>
            <person name="Rogers J."/>
            <person name="Rogov P."/>
            <person name="Rutman M."/>
            <person name="Schupbach R."/>
            <person name="Seaman C."/>
            <person name="Settipalli S."/>
            <person name="Sharpe T."/>
            <person name="Sheridan J."/>
            <person name="Sherpa N."/>
            <person name="Shi J."/>
            <person name="Smirnov S."/>
            <person name="Smith C."/>
            <person name="Sougnez C."/>
            <person name="Spencer B."/>
            <person name="Stalker J."/>
            <person name="Stange-thomann N."/>
            <person name="Stavropoulos S."/>
            <person name="Stetson K."/>
            <person name="Stone C."/>
            <person name="Stone S."/>
            <person name="Stubbs M."/>
            <person name="Talamas J."/>
            <person name="Tchuinga P."/>
            <person name="Tenzing P."/>
            <person name="Tesfaye S."/>
            <person name="Theodore J."/>
            <person name="Thoulutsang Y."/>
            <person name="Topham K."/>
            <person name="Towey S."/>
            <person name="Tsamla T."/>
            <person name="Tsomo N."/>
            <person name="Vallee D."/>
            <person name="Vassiliev H."/>
            <person name="Venkataraman V."/>
            <person name="Vinson J."/>
            <person name="Vo A."/>
            <person name="Wade C."/>
            <person name="Wang S."/>
            <person name="Wangchuk T."/>
            <person name="Wangdi T."/>
            <person name="Whittaker C."/>
            <person name="Wilkinson J."/>
            <person name="Wu Y."/>
            <person name="Wyman D."/>
            <person name="Yadav S."/>
            <person name="Yang S."/>
            <person name="Yang X."/>
            <person name="Yeager S."/>
            <person name="Yee E."/>
            <person name="Young G."/>
            <person name="Zainoun J."/>
            <person name="Zembeck L."/>
            <person name="Zimmer A."/>
            <person name="Zody M."/>
            <person name="Lander E."/>
        </authorList>
    </citation>
    <scope>NUCLEOTIDE SEQUENCE [LARGE SCALE GENOMIC DNA]</scope>
</reference>
<proteinExistence type="predicted"/>